<comment type="caution">
    <text evidence="2">The sequence shown here is derived from an EMBL/GenBank/DDBJ whole genome shotgun (WGS) entry which is preliminary data.</text>
</comment>
<proteinExistence type="predicted"/>
<dbReference type="OrthoDB" id="5150353at2"/>
<sequence>MHLILTGAPAPRQCHVYDATGALLIRKEPSGKKTLFLGGDTEVTYTPADGSTPAATTAKRVFTFEGKVVAFRDGPNPSDVTFQPPGYQGTSLTQVDGGGGSYAVRRFDPFGAPRGPVTGASWEAEHGFLGATGATTDATSGLVHLGAREYDPTLGRFLSVDPVMALTDPQQWNAYGYANNNPVTNSDPTGMLPEGPGAGTVYRPSTGQIFVTNQSKANSSAPGGGNGAHKGNGGNSNTGGKGGQGNPNLGAGPSKTTANDRAAYARLVARNAAARAAARAAANSAQANGMRFTAGFANAHMTSQFFYLDILGVLPTEAIEAKYGGNGWFTGGAVAYEAVSMAVSGGAGAAAAGPRAAASASSAAAKGVDDAAGIVYRRTDLMGGKPYIGQAKSESRYFARQSEHARANPDADFEFEIIGRAQPGGQLSRMEEFFIRQEAQRTRAIRMEVWRTCAIR</sequence>
<dbReference type="eggNOG" id="COG3209">
    <property type="taxonomic scope" value="Bacteria"/>
</dbReference>
<dbReference type="PANTHER" id="PTHR32305:SF17">
    <property type="entry name" value="TRNA NUCLEASE WAPA"/>
    <property type="match status" value="1"/>
</dbReference>
<dbReference type="NCBIfam" id="TIGR03696">
    <property type="entry name" value="Rhs_assc_core"/>
    <property type="match status" value="1"/>
</dbReference>
<dbReference type="STRING" id="1385520.N802_02080"/>
<evidence type="ECO:0000313" key="3">
    <source>
        <dbReference type="Proteomes" id="UP000030002"/>
    </source>
</evidence>
<dbReference type="EMBL" id="AVPJ01000001">
    <property type="protein sequence ID" value="KGN35045.1"/>
    <property type="molecule type" value="Genomic_DNA"/>
</dbReference>
<dbReference type="PANTHER" id="PTHR32305">
    <property type="match status" value="1"/>
</dbReference>
<evidence type="ECO:0000313" key="2">
    <source>
        <dbReference type="EMBL" id="KGN35045.1"/>
    </source>
</evidence>
<dbReference type="Gene3D" id="2.180.10.10">
    <property type="entry name" value="RHS repeat-associated core"/>
    <property type="match status" value="1"/>
</dbReference>
<dbReference type="RefSeq" id="WP_035911346.1">
    <property type="nucleotide sequence ID" value="NZ_AVPJ01000001.1"/>
</dbReference>
<name>A0A0A0JCF7_9MICO</name>
<dbReference type="InterPro" id="IPR050708">
    <property type="entry name" value="T6SS_VgrG/RHS"/>
</dbReference>
<protein>
    <recommendedName>
        <fullName evidence="4">GIY-YIG domain-containing protein</fullName>
    </recommendedName>
</protein>
<dbReference type="AlphaFoldDB" id="A0A0A0JCF7"/>
<reference evidence="2 3" key="1">
    <citation type="submission" date="2013-08" db="EMBL/GenBank/DDBJ databases">
        <title>The genome sequence of Knoellia sinensis.</title>
        <authorList>
            <person name="Zhu W."/>
            <person name="Wang G."/>
        </authorList>
    </citation>
    <scope>NUCLEOTIDE SEQUENCE [LARGE SCALE GENOMIC DNA]</scope>
    <source>
        <strain evidence="2 3">KCTC 19936</strain>
    </source>
</reference>
<feature type="region of interest" description="Disordered" evidence="1">
    <location>
        <begin position="215"/>
        <end position="257"/>
    </location>
</feature>
<dbReference type="Proteomes" id="UP000030002">
    <property type="component" value="Unassembled WGS sequence"/>
</dbReference>
<gene>
    <name evidence="2" type="ORF">N802_02080</name>
</gene>
<evidence type="ECO:0008006" key="4">
    <source>
        <dbReference type="Google" id="ProtNLM"/>
    </source>
</evidence>
<keyword evidence="3" id="KW-1185">Reference proteome</keyword>
<organism evidence="2 3">
    <name type="scientific">Knoellia sinensis KCTC 19936</name>
    <dbReference type="NCBI Taxonomy" id="1385520"/>
    <lineage>
        <taxon>Bacteria</taxon>
        <taxon>Bacillati</taxon>
        <taxon>Actinomycetota</taxon>
        <taxon>Actinomycetes</taxon>
        <taxon>Micrococcales</taxon>
        <taxon>Intrasporangiaceae</taxon>
        <taxon>Knoellia</taxon>
    </lineage>
</organism>
<dbReference type="InterPro" id="IPR022385">
    <property type="entry name" value="Rhs_assc_core"/>
</dbReference>
<feature type="compositionally biased region" description="Gly residues" evidence="1">
    <location>
        <begin position="222"/>
        <end position="245"/>
    </location>
</feature>
<evidence type="ECO:0000256" key="1">
    <source>
        <dbReference type="SAM" id="MobiDB-lite"/>
    </source>
</evidence>
<accession>A0A0A0JCF7</accession>